<proteinExistence type="predicted"/>
<keyword evidence="9" id="KW-1185">Reference proteome</keyword>
<keyword evidence="5 7" id="KW-1133">Transmembrane helix</keyword>
<keyword evidence="3 7" id="KW-0812">Transmembrane</keyword>
<evidence type="ECO:0000256" key="7">
    <source>
        <dbReference type="SAM" id="Phobius"/>
    </source>
</evidence>
<dbReference type="PANTHER" id="PTHR11706:SF33">
    <property type="entry name" value="NATURAL RESISTANCE-ASSOCIATED MACROPHAGE PROTEIN 2"/>
    <property type="match status" value="1"/>
</dbReference>
<dbReference type="RefSeq" id="WP_125239232.1">
    <property type="nucleotide sequence ID" value="NZ_RQYF01000031.1"/>
</dbReference>
<feature type="transmembrane region" description="Helical" evidence="7">
    <location>
        <begin position="52"/>
        <end position="70"/>
    </location>
</feature>
<comment type="caution">
    <text evidence="8">The sequence shown here is derived from an EMBL/GenBank/DDBJ whole genome shotgun (WGS) entry which is preliminary data.</text>
</comment>
<comment type="subcellular location">
    <subcellularLocation>
        <location evidence="1">Membrane</location>
        <topology evidence="1">Multi-pass membrane protein</topology>
    </subcellularLocation>
</comment>
<accession>A0A3P2A650</accession>
<dbReference type="GO" id="GO:0034755">
    <property type="term" value="P:iron ion transmembrane transport"/>
    <property type="evidence" value="ECO:0007669"/>
    <property type="project" value="TreeGrafter"/>
</dbReference>
<feature type="transmembrane region" description="Helical" evidence="7">
    <location>
        <begin position="197"/>
        <end position="216"/>
    </location>
</feature>
<evidence type="ECO:0000256" key="3">
    <source>
        <dbReference type="ARBA" id="ARBA00022692"/>
    </source>
</evidence>
<feature type="transmembrane region" description="Helical" evidence="7">
    <location>
        <begin position="336"/>
        <end position="354"/>
    </location>
</feature>
<evidence type="ECO:0000256" key="4">
    <source>
        <dbReference type="ARBA" id="ARBA00022847"/>
    </source>
</evidence>
<dbReference type="AlphaFoldDB" id="A0A3P2A650"/>
<dbReference type="GO" id="GO:0005886">
    <property type="term" value="C:plasma membrane"/>
    <property type="evidence" value="ECO:0007669"/>
    <property type="project" value="TreeGrafter"/>
</dbReference>
<feature type="transmembrane region" description="Helical" evidence="7">
    <location>
        <begin position="159"/>
        <end position="177"/>
    </location>
</feature>
<feature type="transmembrane region" description="Helical" evidence="7">
    <location>
        <begin position="128"/>
        <end position="147"/>
    </location>
</feature>
<feature type="transmembrane region" description="Helical" evidence="7">
    <location>
        <begin position="398"/>
        <end position="416"/>
    </location>
</feature>
<feature type="transmembrane region" description="Helical" evidence="7">
    <location>
        <begin position="360"/>
        <end position="378"/>
    </location>
</feature>
<name>A0A3P2A650_9BACE</name>
<keyword evidence="2" id="KW-0813">Transport</keyword>
<dbReference type="GO" id="GO:0015293">
    <property type="term" value="F:symporter activity"/>
    <property type="evidence" value="ECO:0007669"/>
    <property type="project" value="UniProtKB-KW"/>
</dbReference>
<keyword evidence="6 7" id="KW-0472">Membrane</keyword>
<dbReference type="InterPro" id="IPR001046">
    <property type="entry name" value="NRAMP_fam"/>
</dbReference>
<protein>
    <submittedName>
        <fullName evidence="8">Divalent metal cation transporter</fullName>
    </submittedName>
</protein>
<feature type="transmembrane region" description="Helical" evidence="7">
    <location>
        <begin position="101"/>
        <end position="122"/>
    </location>
</feature>
<dbReference type="GO" id="GO:0005384">
    <property type="term" value="F:manganese ion transmembrane transporter activity"/>
    <property type="evidence" value="ECO:0007669"/>
    <property type="project" value="TreeGrafter"/>
</dbReference>
<reference evidence="8 9" key="1">
    <citation type="submission" date="2018-11" db="EMBL/GenBank/DDBJ databases">
        <title>Genomes From Bacteria Associated with the Canine Oral Cavity: a Test Case for Automated Genome-Based Taxonomic Assignment.</title>
        <authorList>
            <person name="Coil D.A."/>
            <person name="Jospin G."/>
            <person name="Darling A.E."/>
            <person name="Wallis C."/>
            <person name="Davis I.J."/>
            <person name="Harris S."/>
            <person name="Eisen J.A."/>
            <person name="Holcombe L.J."/>
            <person name="O'Flynn C."/>
        </authorList>
    </citation>
    <scope>NUCLEOTIDE SEQUENCE [LARGE SCALE GENOMIC DNA]</scope>
    <source>
        <strain evidence="8 9">OH1047_COT-310</strain>
    </source>
</reference>
<evidence type="ECO:0000256" key="6">
    <source>
        <dbReference type="ARBA" id="ARBA00023136"/>
    </source>
</evidence>
<feature type="transmembrane region" description="Helical" evidence="7">
    <location>
        <begin position="291"/>
        <end position="324"/>
    </location>
</feature>
<evidence type="ECO:0000256" key="5">
    <source>
        <dbReference type="ARBA" id="ARBA00022989"/>
    </source>
</evidence>
<evidence type="ECO:0000313" key="8">
    <source>
        <dbReference type="EMBL" id="RRD90884.1"/>
    </source>
</evidence>
<dbReference type="Proteomes" id="UP000279562">
    <property type="component" value="Unassembled WGS sequence"/>
</dbReference>
<evidence type="ECO:0000313" key="9">
    <source>
        <dbReference type="Proteomes" id="UP000279562"/>
    </source>
</evidence>
<gene>
    <name evidence="8" type="ORF">EII33_07820</name>
</gene>
<dbReference type="EMBL" id="RQYF01000031">
    <property type="protein sequence ID" value="RRD90884.1"/>
    <property type="molecule type" value="Genomic_DNA"/>
</dbReference>
<organism evidence="8 9">
    <name type="scientific">Prevotella heparinolytica</name>
    <dbReference type="NCBI Taxonomy" id="28113"/>
    <lineage>
        <taxon>Bacteria</taxon>
        <taxon>Pseudomonadati</taxon>
        <taxon>Bacteroidota</taxon>
        <taxon>Bacteroidia</taxon>
        <taxon>Bacteroidales</taxon>
        <taxon>Bacteroidaceae</taxon>
        <taxon>Bacteroides</taxon>
    </lineage>
</organism>
<sequence>MKNILKDLKRRDHKRYLGGLDVFRYIGPGLLVTVGFIDPGNWASNFAAGSEFGYSLLWVVTLSTVMLIVLQHNVAHLGIVTGLCLSEAATKYTPSWVSRPILGTAVLASVSTSLAEILGGAIALQMLFGIPIIWGSVLTTAFVFIMLFTNSYKKIERSIIAFVSVIGLSFIYELFLVKIDWPVAVQGWVTPSFPHGSMLIIMSVLGAVVMPHNLFLHSEVIQSHEYNKKDDASIRKVLKYELFDTLFSMVVGWAINSAMILLAAATFYKGGIQVEELQQAKSLLEPLLGNSAAVVFALALLMAGISSTITSGMAAGSIFAGIFGEAYHIKDSHSQVGVILSLGLALLLIFFIGAPFKGLLISQMVLSIQLPFTVFLQVGLTSSRKVMGQYANSKWSTFVLYSIAAVVTALNIMLLISELTS</sequence>
<evidence type="ECO:0000256" key="1">
    <source>
        <dbReference type="ARBA" id="ARBA00004141"/>
    </source>
</evidence>
<feature type="transmembrane region" description="Helical" evidence="7">
    <location>
        <begin position="21"/>
        <end position="40"/>
    </location>
</feature>
<dbReference type="PANTHER" id="PTHR11706">
    <property type="entry name" value="SOLUTE CARRIER PROTEIN FAMILY 11 MEMBER"/>
    <property type="match status" value="1"/>
</dbReference>
<keyword evidence="4" id="KW-0769">Symport</keyword>
<dbReference type="GO" id="GO:0015086">
    <property type="term" value="F:cadmium ion transmembrane transporter activity"/>
    <property type="evidence" value="ECO:0007669"/>
    <property type="project" value="TreeGrafter"/>
</dbReference>
<dbReference type="Pfam" id="PF01566">
    <property type="entry name" value="Nramp"/>
    <property type="match status" value="1"/>
</dbReference>
<dbReference type="PRINTS" id="PR00447">
    <property type="entry name" value="NATRESASSCMP"/>
</dbReference>
<dbReference type="NCBIfam" id="NF037982">
    <property type="entry name" value="Nramp_1"/>
    <property type="match status" value="1"/>
</dbReference>
<evidence type="ECO:0000256" key="2">
    <source>
        <dbReference type="ARBA" id="ARBA00022448"/>
    </source>
</evidence>
<feature type="transmembrane region" description="Helical" evidence="7">
    <location>
        <begin position="245"/>
        <end position="268"/>
    </location>
</feature>